<dbReference type="EMBL" id="RRAZ01000013">
    <property type="protein sequence ID" value="RRH74422.1"/>
    <property type="molecule type" value="Genomic_DNA"/>
</dbReference>
<proteinExistence type="predicted"/>
<dbReference type="InterPro" id="IPR019106">
    <property type="entry name" value="T4SS_TrbC"/>
</dbReference>
<accession>A0A3P3DLC7</accession>
<protein>
    <recommendedName>
        <fullName evidence="4">Conjugal transfer protein TrbC</fullName>
    </recommendedName>
</protein>
<keyword evidence="3" id="KW-1185">Reference proteome</keyword>
<evidence type="ECO:0008006" key="4">
    <source>
        <dbReference type="Google" id="ProtNLM"/>
    </source>
</evidence>
<reference evidence="2 3" key="1">
    <citation type="submission" date="2018-11" db="EMBL/GenBank/DDBJ databases">
        <title>Gemmobacter sp. nov., YIM 102744-1 draft genome.</title>
        <authorList>
            <person name="Li G."/>
            <person name="Jiang Y."/>
        </authorList>
    </citation>
    <scope>NUCLEOTIDE SEQUENCE [LARGE SCALE GENOMIC DNA]</scope>
    <source>
        <strain evidence="2 3">YIM 102744-1</strain>
    </source>
</reference>
<name>A0A3P3DLC7_9RHOB</name>
<comment type="caution">
    <text evidence="2">The sequence shown here is derived from an EMBL/GenBank/DDBJ whole genome shotgun (WGS) entry which is preliminary data.</text>
</comment>
<evidence type="ECO:0000313" key="2">
    <source>
        <dbReference type="EMBL" id="RRH74422.1"/>
    </source>
</evidence>
<keyword evidence="1" id="KW-0732">Signal</keyword>
<gene>
    <name evidence="2" type="ORF">EG244_10030</name>
</gene>
<dbReference type="Pfam" id="PF09673">
    <property type="entry name" value="TrbC_Ftype"/>
    <property type="match status" value="1"/>
</dbReference>
<dbReference type="OrthoDB" id="8562123at2"/>
<evidence type="ECO:0000313" key="3">
    <source>
        <dbReference type="Proteomes" id="UP000282125"/>
    </source>
</evidence>
<feature type="chain" id="PRO_5018015242" description="Conjugal transfer protein TrbC" evidence="1">
    <location>
        <begin position="25"/>
        <end position="436"/>
    </location>
</feature>
<dbReference type="Proteomes" id="UP000282125">
    <property type="component" value="Unassembled WGS sequence"/>
</dbReference>
<evidence type="ECO:0000256" key="1">
    <source>
        <dbReference type="SAM" id="SignalP"/>
    </source>
</evidence>
<organism evidence="2 3">
    <name type="scientific">Falsigemmobacter faecalis</name>
    <dbReference type="NCBI Taxonomy" id="2488730"/>
    <lineage>
        <taxon>Bacteria</taxon>
        <taxon>Pseudomonadati</taxon>
        <taxon>Pseudomonadota</taxon>
        <taxon>Alphaproteobacteria</taxon>
        <taxon>Rhodobacterales</taxon>
        <taxon>Paracoccaceae</taxon>
        <taxon>Falsigemmobacter</taxon>
    </lineage>
</organism>
<sequence>MGVVSLRTALAALALSCAPLALQAQEYRLSPQDLLPQSNYEFDLPTGAELANPKGMEAFNKMAEEIRQSSTAIVMKDLQERGIALGILPDGQTPAEALAAAAGEARLPEGYRVTIFVSRAMGEGALRDLMSLHRNRKDVRFVFRGVPDGMSVPEFGWWLKELLSPDGDLIQDLNINLDPELFDLAGAEMAPTMILEDLNQTDTAATNGKDVGKIIARAVGFNDPDWLYERMQKGQTDERSNNAVPIEEEDLRVRAEREAAAVASRFTRDPEVLKSRYWERQAASLKTMRVMPAGTDRRRVLHFMYRAGEEIKDNDGKVLAFAGEVFQPHDVLPFDRRIFVFNPNIEREVRFIEEQLQTNRMGVSRIMLIVTEVPQTQPGQEPWDGLQALIDRFGVQVFLLNNHFRTSFSIEATPTEIFPEQGNGRVEVISEEWGLL</sequence>
<feature type="signal peptide" evidence="1">
    <location>
        <begin position="1"/>
        <end position="24"/>
    </location>
</feature>
<dbReference type="AlphaFoldDB" id="A0A3P3DLC7"/>
<dbReference type="RefSeq" id="WP_124964881.1">
    <property type="nucleotide sequence ID" value="NZ_RRAZ01000013.1"/>
</dbReference>